<reference evidence="2 3" key="1">
    <citation type="submission" date="2019-11" db="EMBL/GenBank/DDBJ databases">
        <authorList>
            <person name="Zhang J."/>
            <person name="Sun C."/>
        </authorList>
    </citation>
    <scope>NUCLEOTIDE SEQUENCE [LARGE SCALE GENOMIC DNA]</scope>
    <source>
        <strain evidence="3">sp2</strain>
    </source>
</reference>
<dbReference type="AlphaFoldDB" id="A0A6I6D2L6"/>
<feature type="transmembrane region" description="Helical" evidence="1">
    <location>
        <begin position="195"/>
        <end position="214"/>
    </location>
</feature>
<dbReference type="PANTHER" id="PTHR37314:SF4">
    <property type="entry name" value="UPF0700 TRANSMEMBRANE PROTEIN YOAK"/>
    <property type="match status" value="1"/>
</dbReference>
<proteinExistence type="predicted"/>
<organism evidence="2 3">
    <name type="scientific">Guyparkeria halophila</name>
    <dbReference type="NCBI Taxonomy" id="47960"/>
    <lineage>
        <taxon>Bacteria</taxon>
        <taxon>Pseudomonadati</taxon>
        <taxon>Pseudomonadota</taxon>
        <taxon>Gammaproteobacteria</taxon>
        <taxon>Chromatiales</taxon>
        <taxon>Thioalkalibacteraceae</taxon>
        <taxon>Guyparkeria</taxon>
    </lineage>
</organism>
<dbReference type="EMBL" id="CP046415">
    <property type="protein sequence ID" value="QGT78435.1"/>
    <property type="molecule type" value="Genomic_DNA"/>
</dbReference>
<feature type="transmembrane region" description="Helical" evidence="1">
    <location>
        <begin position="157"/>
        <end position="180"/>
    </location>
</feature>
<sequence>MDQNSCGLKAACRMRNGQAGETSGAFYGHSTATSRAIIRLPSTPLHSRETTTMPYPPRSTDESASAKAFVIAFVMAGLAGHVNSVMLMAFGLPVSQMTGTASHLSEGMALANPMVVITAVIILVGFIGGATLSGLLIGRRPFPESSRYAWALGLESLLLGGAVIGVALGSAIAALAAAAIACGLQNALVASYRGLLIRTTHVTGIATDLGVYLARLIRRRAWSWQGWLLLTLLGGYVAGGAMAVFAQGSLGTINNLLVPTLATAAIATIDAVYQRRRRGLNG</sequence>
<keyword evidence="1" id="KW-0472">Membrane</keyword>
<dbReference type="Proteomes" id="UP000427716">
    <property type="component" value="Chromosome"/>
</dbReference>
<feature type="transmembrane region" description="Helical" evidence="1">
    <location>
        <begin position="68"/>
        <end position="94"/>
    </location>
</feature>
<dbReference type="PANTHER" id="PTHR37314">
    <property type="entry name" value="SLR0142 PROTEIN"/>
    <property type="match status" value="1"/>
</dbReference>
<name>A0A6I6D2L6_9GAMM</name>
<feature type="transmembrane region" description="Helical" evidence="1">
    <location>
        <begin position="226"/>
        <end position="246"/>
    </location>
</feature>
<feature type="transmembrane region" description="Helical" evidence="1">
    <location>
        <begin position="252"/>
        <end position="273"/>
    </location>
</feature>
<evidence type="ECO:0000313" key="3">
    <source>
        <dbReference type="Proteomes" id="UP000427716"/>
    </source>
</evidence>
<accession>A0A6I6D2L6</accession>
<keyword evidence="1" id="KW-1133">Transmembrane helix</keyword>
<gene>
    <name evidence="2" type="ORF">GM160_05715</name>
</gene>
<feature type="transmembrane region" description="Helical" evidence="1">
    <location>
        <begin position="114"/>
        <end position="137"/>
    </location>
</feature>
<keyword evidence="1" id="KW-0812">Transmembrane</keyword>
<keyword evidence="3" id="KW-1185">Reference proteome</keyword>
<protein>
    <submittedName>
        <fullName evidence="2">DUF1275 domain-containing protein</fullName>
    </submittedName>
</protein>
<evidence type="ECO:0000313" key="2">
    <source>
        <dbReference type="EMBL" id="QGT78435.1"/>
    </source>
</evidence>
<dbReference type="Pfam" id="PF06912">
    <property type="entry name" value="DUF1275"/>
    <property type="match status" value="1"/>
</dbReference>
<dbReference type="InterPro" id="IPR010699">
    <property type="entry name" value="DUF1275"/>
</dbReference>
<dbReference type="KEGG" id="ghl:GM160_05715"/>
<evidence type="ECO:0000256" key="1">
    <source>
        <dbReference type="SAM" id="Phobius"/>
    </source>
</evidence>